<dbReference type="RefSeq" id="WP_265560634.1">
    <property type="nucleotide sequence ID" value="NZ_CP092471.1"/>
</dbReference>
<name>A0ABY5T0T7_9SPHN</name>
<accession>A0ABY5T0T7</accession>
<sequence length="388" mass="39812">MSIGARTTARPGRPLFFMLATVAGWSALRVGFGSLPFALEPLPVLVAAELPGAIPAVVPGLAVPDRADSRVNATIGATGIAEALPLRALAEGLAASPLLSPLAAIVSSSAPAPDRAQSLRTAASHNLLWMAAMAQVPVPPEVARMMDGRSGAESARPQGERGRSDSVARRLSLDSWLFLRSGGEGEAKVVTGAPGPAFYGRSQAGAILRYRLATASRFDPAAYVRADAALVSRGERQVALGVSARPLAALPLVAHAEMRATRQDGRTELRPAAFVTTGTDAAPLPGGFALRSYGQAGYVGGRFASAFADGQAVATREVARFDLGSLRAGAGVWGGAQRGVQRLDIGPSAALSIRLGDAPAHLSLDYRVRVAGDAAPGSGATLTLSRSF</sequence>
<feature type="region of interest" description="Disordered" evidence="1">
    <location>
        <begin position="147"/>
        <end position="167"/>
    </location>
</feature>
<reference evidence="2" key="1">
    <citation type="submission" date="2022-02" db="EMBL/GenBank/DDBJ databases">
        <title>Qipengyuania spongiae sp. nov., isolated from marine sponge.</title>
        <authorList>
            <person name="Li Z."/>
            <person name="Zhang M."/>
        </authorList>
    </citation>
    <scope>NUCLEOTIDE SEQUENCE</scope>
    <source>
        <strain evidence="2">PHS-Z21</strain>
    </source>
</reference>
<keyword evidence="3" id="KW-1185">Reference proteome</keyword>
<gene>
    <name evidence="2" type="ORF">L1F33_05475</name>
</gene>
<dbReference type="Proteomes" id="UP001065265">
    <property type="component" value="Chromosome"/>
</dbReference>
<evidence type="ECO:0000313" key="2">
    <source>
        <dbReference type="EMBL" id="UVI40393.1"/>
    </source>
</evidence>
<proteinExistence type="predicted"/>
<evidence type="ECO:0000313" key="3">
    <source>
        <dbReference type="Proteomes" id="UP001065265"/>
    </source>
</evidence>
<dbReference type="EMBL" id="CP092471">
    <property type="protein sequence ID" value="UVI40393.1"/>
    <property type="molecule type" value="Genomic_DNA"/>
</dbReference>
<organism evidence="2 3">
    <name type="scientific">Qipengyuania spongiae</name>
    <dbReference type="NCBI Taxonomy" id="2909673"/>
    <lineage>
        <taxon>Bacteria</taxon>
        <taxon>Pseudomonadati</taxon>
        <taxon>Pseudomonadota</taxon>
        <taxon>Alphaproteobacteria</taxon>
        <taxon>Sphingomonadales</taxon>
        <taxon>Erythrobacteraceae</taxon>
        <taxon>Qipengyuania</taxon>
    </lineage>
</organism>
<evidence type="ECO:0008006" key="4">
    <source>
        <dbReference type="Google" id="ProtNLM"/>
    </source>
</evidence>
<protein>
    <recommendedName>
        <fullName evidence="4">Autotransporter domain-containing protein</fullName>
    </recommendedName>
</protein>
<evidence type="ECO:0000256" key="1">
    <source>
        <dbReference type="SAM" id="MobiDB-lite"/>
    </source>
</evidence>
<feature type="compositionally biased region" description="Basic and acidic residues" evidence="1">
    <location>
        <begin position="158"/>
        <end position="167"/>
    </location>
</feature>